<evidence type="ECO:0000313" key="4">
    <source>
        <dbReference type="Proteomes" id="UP000076874"/>
    </source>
</evidence>
<feature type="chain" id="PRO_5007891838" description="DUF7136 domain-containing protein" evidence="1">
    <location>
        <begin position="17"/>
        <end position="268"/>
    </location>
</feature>
<proteinExistence type="predicted"/>
<dbReference type="EMBL" id="AZHD01000012">
    <property type="protein sequence ID" value="OAA58425.1"/>
    <property type="molecule type" value="Genomic_DNA"/>
</dbReference>
<keyword evidence="4" id="KW-1185">Reference proteome</keyword>
<accession>A0A167RAX8</accession>
<feature type="signal peptide" evidence="1">
    <location>
        <begin position="1"/>
        <end position="16"/>
    </location>
</feature>
<dbReference type="InterPro" id="IPR055560">
    <property type="entry name" value="DUF7136"/>
</dbReference>
<keyword evidence="1" id="KW-0732">Signal</keyword>
<dbReference type="Proteomes" id="UP000076874">
    <property type="component" value="Unassembled WGS sequence"/>
</dbReference>
<dbReference type="OrthoDB" id="4490227at2759"/>
<dbReference type="AlphaFoldDB" id="A0A167RAX8"/>
<gene>
    <name evidence="3" type="ORF">SPI_06498</name>
</gene>
<sequence>MLLIFSIAATVGLAASQAPLGLGTVEVDLLFPRHNETYTPSLFFPIVLAVQNTPLGWPNLLEVGVLIYHANRTAAWLSADEFVLPGPDLLSEPTHGNAASDPVIWAHGTSVINGSAEDWILQWTFMVGKTCTDGNRGHFDSGQRTIAFSTAPHGKAPDIAAAVNACSSTSNVTVVLNEIRGPHGNRCIIPNNTYPVANPCALRPLAQNISANVSKAMLDQSGCNAGASRAWQNVTECCSGATSWHGVDGRVGGVLIIGIGVLCLVFLL</sequence>
<evidence type="ECO:0000259" key="2">
    <source>
        <dbReference type="Pfam" id="PF23584"/>
    </source>
</evidence>
<evidence type="ECO:0000313" key="3">
    <source>
        <dbReference type="EMBL" id="OAA58425.1"/>
    </source>
</evidence>
<organism evidence="3 4">
    <name type="scientific">Niveomyces insectorum RCEF 264</name>
    <dbReference type="NCBI Taxonomy" id="1081102"/>
    <lineage>
        <taxon>Eukaryota</taxon>
        <taxon>Fungi</taxon>
        <taxon>Dikarya</taxon>
        <taxon>Ascomycota</taxon>
        <taxon>Pezizomycotina</taxon>
        <taxon>Sordariomycetes</taxon>
        <taxon>Hypocreomycetidae</taxon>
        <taxon>Hypocreales</taxon>
        <taxon>Cordycipitaceae</taxon>
        <taxon>Niveomyces</taxon>
    </lineage>
</organism>
<protein>
    <recommendedName>
        <fullName evidence="2">DUF7136 domain-containing protein</fullName>
    </recommendedName>
</protein>
<dbReference type="Pfam" id="PF23584">
    <property type="entry name" value="DUF7136"/>
    <property type="match status" value="1"/>
</dbReference>
<comment type="caution">
    <text evidence="3">The sequence shown here is derived from an EMBL/GenBank/DDBJ whole genome shotgun (WGS) entry which is preliminary data.</text>
</comment>
<evidence type="ECO:0000256" key="1">
    <source>
        <dbReference type="SAM" id="SignalP"/>
    </source>
</evidence>
<reference evidence="3 4" key="1">
    <citation type="journal article" date="2016" name="Genome Biol. Evol.">
        <title>Divergent and convergent evolution of fungal pathogenicity.</title>
        <authorList>
            <person name="Shang Y."/>
            <person name="Xiao G."/>
            <person name="Zheng P."/>
            <person name="Cen K."/>
            <person name="Zhan S."/>
            <person name="Wang C."/>
        </authorList>
    </citation>
    <scope>NUCLEOTIDE SEQUENCE [LARGE SCALE GENOMIC DNA]</scope>
    <source>
        <strain evidence="3 4">RCEF 264</strain>
    </source>
</reference>
<feature type="domain" description="DUF7136" evidence="2">
    <location>
        <begin position="23"/>
        <end position="224"/>
    </location>
</feature>
<name>A0A167RAX8_9HYPO</name>